<name>A0A1E5QLS9_9CYAN</name>
<dbReference type="SMART" id="SM00915">
    <property type="entry name" value="Jacalin"/>
    <property type="match status" value="1"/>
</dbReference>
<dbReference type="STRING" id="1781255.BH720_09960"/>
<dbReference type="AlphaFoldDB" id="A0A1E5QLS9"/>
<sequence>MTESDSYPVGELSISPQTNASYIPLEQLQLLSRLQSHLQAGGTMANFEFPQLPNAIASVDRGPTRLERTHSLGDLALLIQVFANALQPTDPLAHFAHLERAAAAGWILSTSEIQQLTGIKPRGDKTVFGSFSLVKSGRIGNQSAWKVVKTLFTPDTAQWRMGPVGGLVPATDFEIAPPETALQSRIKRLRIHAGWAIGSLQVQYENLATNPPEFYESMAVGGQGGNLSEFIVDADDYLTHIYGTWGSQAPGYPQQEIITLQFQTAQGLQSQVFGGGSGKQQVQPFCFEAPQGYEIMGFFGAHGSNQNVLVRLGVYLSAMIGVKPHSRSKR</sequence>
<dbReference type="InterPro" id="IPR001229">
    <property type="entry name" value="Jacalin-like_lectin_dom"/>
</dbReference>
<feature type="domain" description="Jacalin-type lectin" evidence="1">
    <location>
        <begin position="158"/>
        <end position="318"/>
    </location>
</feature>
<organism evidence="2">
    <name type="scientific">Desertifilum tharense IPPAS B-1220</name>
    <dbReference type="NCBI Taxonomy" id="1781255"/>
    <lineage>
        <taxon>Bacteria</taxon>
        <taxon>Bacillati</taxon>
        <taxon>Cyanobacteriota</taxon>
        <taxon>Cyanophyceae</taxon>
        <taxon>Desertifilales</taxon>
        <taxon>Desertifilaceae</taxon>
        <taxon>Desertifilum</taxon>
    </lineage>
</organism>
<evidence type="ECO:0000313" key="2">
    <source>
        <dbReference type="EMBL" id="OEJ75313.1"/>
    </source>
</evidence>
<dbReference type="Pfam" id="PF01419">
    <property type="entry name" value="Jacalin"/>
    <property type="match status" value="1"/>
</dbReference>
<dbReference type="PANTHER" id="PTHR46506">
    <property type="entry name" value="OS05G0143600 PROTEIN"/>
    <property type="match status" value="1"/>
</dbReference>
<proteinExistence type="predicted"/>
<gene>
    <name evidence="2" type="ORF">BH720_09960</name>
</gene>
<dbReference type="EMBL" id="MJGC01000052">
    <property type="protein sequence ID" value="OEJ75313.1"/>
    <property type="molecule type" value="Genomic_DNA"/>
</dbReference>
<reference evidence="2" key="1">
    <citation type="submission" date="2016-09" db="EMBL/GenBank/DDBJ databases">
        <title>Draft genome of thermotolerant cyanobacterium Desertifilum sp. strain IPPAS B-1220.</title>
        <authorList>
            <person name="Sinetova M.A."/>
            <person name="Bolakhan K."/>
            <person name="Zayadan B.K."/>
            <person name="Mironov K.S."/>
            <person name="Ustinova V."/>
            <person name="Kupriyanova E.V."/>
            <person name="Sidorov R.A."/>
            <person name="Skrypnik A.N."/>
            <person name="Gogoleva N.E."/>
            <person name="Gogolev Y.V."/>
            <person name="Los D.A."/>
        </authorList>
    </citation>
    <scope>NUCLEOTIDE SEQUENCE [LARGE SCALE GENOMIC DNA]</scope>
    <source>
        <strain evidence="2">IPPAS B-1220</strain>
    </source>
</reference>
<accession>A0A1E5QLS9</accession>
<dbReference type="RefSeq" id="WP_069967043.1">
    <property type="nucleotide sequence ID" value="NZ_CM124774.1"/>
</dbReference>
<protein>
    <recommendedName>
        <fullName evidence="1">Jacalin-type lectin domain-containing protein</fullName>
    </recommendedName>
</protein>
<evidence type="ECO:0000259" key="1">
    <source>
        <dbReference type="PROSITE" id="PS51752"/>
    </source>
</evidence>
<dbReference type="SUPFAM" id="SSF51101">
    <property type="entry name" value="Mannose-binding lectins"/>
    <property type="match status" value="1"/>
</dbReference>
<dbReference type="InterPro" id="IPR036404">
    <property type="entry name" value="Jacalin-like_lectin_dom_sf"/>
</dbReference>
<dbReference type="Gene3D" id="2.100.10.30">
    <property type="entry name" value="Jacalin-like lectin domain"/>
    <property type="match status" value="1"/>
</dbReference>
<dbReference type="OrthoDB" id="424869at2"/>
<comment type="caution">
    <text evidence="2">The sequence shown here is derived from an EMBL/GenBank/DDBJ whole genome shotgun (WGS) entry which is preliminary data.</text>
</comment>
<dbReference type="PROSITE" id="PS51752">
    <property type="entry name" value="JACALIN_LECTIN"/>
    <property type="match status" value="1"/>
</dbReference>